<keyword evidence="3" id="KW-1185">Reference proteome</keyword>
<sequence length="658" mass="77164">MASAAGDFRSASDDDTYNATVELGQELERRLNYMRKTWTWFDIDWSKESGYRDPVEFWDYADMVNNTPPECNTDPHPVLHDRRWTDLKIRDRGKELCTGEPQPEDFASWSLGAIYQRMTDIDELMFHIKDIWPVKMFEINYVRASAIVTLKDAPPSHHVELAKRLLLEHNMLRKITLERSRSSIRPLSLLDVPLEILGLVAQYLDIDDNEDPKQVEKPYIARHYHDIQSLRLTCHALNNASSPALLHCVTVQMTKSSFDRFKYIAERPHLRNGIQRVRISLGYFCASVAASALIFTSYAVWMLEFALYRKDQRGESILDGITVWNEHAEPRYQQFQDLLTSWKDLRDTPRDGVDGEQRWLALFRQQHALVEMYEAYRHSSKEYESVRQTFVHEVVDALSQMPRFTRLEISDCLWKSEFNSTVCEDLERALVRDENVMRGDYSTVWFLRFKIRPLADWRNHDPELLAEDDVNHIWDPRSEKELEALDVFLDALLDTKSLKQLVLDFVALMNEKYFNFSGGNWYLPSIMKPRQWARPLLLEFNAVCIDSTRLNSFIGDGPMHFREFKDIFMARGTWTEALDVMREKYDLSAYDAPKTSFTATHSLFDLRGAEVDHMDDDEQLDVFDTMYSRCPPSALHAYSYIKHETEDNPFRPFEHHVV</sequence>
<gene>
    <name evidence="2" type="ORF">CKAH01_05925</name>
</gene>
<dbReference type="EMBL" id="VYYT01000223">
    <property type="protein sequence ID" value="KAK2754911.1"/>
    <property type="molecule type" value="Genomic_DNA"/>
</dbReference>
<evidence type="ECO:0000256" key="1">
    <source>
        <dbReference type="SAM" id="Phobius"/>
    </source>
</evidence>
<reference evidence="2" key="1">
    <citation type="submission" date="2023-02" db="EMBL/GenBank/DDBJ databases">
        <title>Colletotrichum kahawae CIFC_Que2 genome sequencing and assembly.</title>
        <authorList>
            <person name="Baroncelli R."/>
        </authorList>
    </citation>
    <scope>NUCLEOTIDE SEQUENCE</scope>
    <source>
        <strain evidence="2">CIFC_Que2</strain>
    </source>
</reference>
<keyword evidence="1" id="KW-0472">Membrane</keyword>
<accession>A0AAD9YBQ9</accession>
<proteinExistence type="predicted"/>
<dbReference type="Proteomes" id="UP001281614">
    <property type="component" value="Unassembled WGS sequence"/>
</dbReference>
<name>A0AAD9YBQ9_COLKA</name>
<protein>
    <submittedName>
        <fullName evidence="2">Uncharacterized protein</fullName>
    </submittedName>
</protein>
<keyword evidence="1" id="KW-0812">Transmembrane</keyword>
<keyword evidence="1" id="KW-1133">Transmembrane helix</keyword>
<organism evidence="2 3">
    <name type="scientific">Colletotrichum kahawae</name>
    <name type="common">Coffee berry disease fungus</name>
    <dbReference type="NCBI Taxonomy" id="34407"/>
    <lineage>
        <taxon>Eukaryota</taxon>
        <taxon>Fungi</taxon>
        <taxon>Dikarya</taxon>
        <taxon>Ascomycota</taxon>
        <taxon>Pezizomycotina</taxon>
        <taxon>Sordariomycetes</taxon>
        <taxon>Hypocreomycetidae</taxon>
        <taxon>Glomerellales</taxon>
        <taxon>Glomerellaceae</taxon>
        <taxon>Colletotrichum</taxon>
        <taxon>Colletotrichum gloeosporioides species complex</taxon>
    </lineage>
</organism>
<feature type="transmembrane region" description="Helical" evidence="1">
    <location>
        <begin position="281"/>
        <end position="303"/>
    </location>
</feature>
<evidence type="ECO:0000313" key="3">
    <source>
        <dbReference type="Proteomes" id="UP001281614"/>
    </source>
</evidence>
<evidence type="ECO:0000313" key="2">
    <source>
        <dbReference type="EMBL" id="KAK2754911.1"/>
    </source>
</evidence>
<dbReference type="AlphaFoldDB" id="A0AAD9YBQ9"/>
<comment type="caution">
    <text evidence="2">The sequence shown here is derived from an EMBL/GenBank/DDBJ whole genome shotgun (WGS) entry which is preliminary data.</text>
</comment>